<gene>
    <name evidence="2" type="ORF">A3E09_01430</name>
</gene>
<evidence type="ECO:0000313" key="3">
    <source>
        <dbReference type="Proteomes" id="UP000178796"/>
    </source>
</evidence>
<dbReference type="Proteomes" id="UP000178796">
    <property type="component" value="Unassembled WGS sequence"/>
</dbReference>
<evidence type="ECO:0000256" key="1">
    <source>
        <dbReference type="SAM" id="Coils"/>
    </source>
</evidence>
<reference evidence="2 3" key="1">
    <citation type="journal article" date="2016" name="Nat. Commun.">
        <title>Thousands of microbial genomes shed light on interconnected biogeochemical processes in an aquifer system.</title>
        <authorList>
            <person name="Anantharaman K."/>
            <person name="Brown C.T."/>
            <person name="Hug L.A."/>
            <person name="Sharon I."/>
            <person name="Castelle C.J."/>
            <person name="Probst A.J."/>
            <person name="Thomas B.C."/>
            <person name="Singh A."/>
            <person name="Wilkins M.J."/>
            <person name="Karaoz U."/>
            <person name="Brodie E.L."/>
            <person name="Williams K.H."/>
            <person name="Hubbard S.S."/>
            <person name="Banfield J.F."/>
        </authorList>
    </citation>
    <scope>NUCLEOTIDE SEQUENCE [LARGE SCALE GENOMIC DNA]</scope>
</reference>
<evidence type="ECO:0000313" key="2">
    <source>
        <dbReference type="EMBL" id="OGY98835.1"/>
    </source>
</evidence>
<feature type="coiled-coil region" evidence="1">
    <location>
        <begin position="18"/>
        <end position="125"/>
    </location>
</feature>
<comment type="caution">
    <text evidence="2">The sequence shown here is derived from an EMBL/GenBank/DDBJ whole genome shotgun (WGS) entry which is preliminary data.</text>
</comment>
<dbReference type="EMBL" id="MHKY01000026">
    <property type="protein sequence ID" value="OGY98835.1"/>
    <property type="molecule type" value="Genomic_DNA"/>
</dbReference>
<dbReference type="AlphaFoldDB" id="A0A1G2CBU2"/>
<proteinExistence type="predicted"/>
<keyword evidence="1" id="KW-0175">Coiled coil</keyword>
<organism evidence="2 3">
    <name type="scientific">Candidatus Liptonbacteria bacterium RIFCSPHIGHO2_12_FULL_60_13</name>
    <dbReference type="NCBI Taxonomy" id="1798648"/>
    <lineage>
        <taxon>Bacteria</taxon>
        <taxon>Candidatus Liptoniibacteriota</taxon>
    </lineage>
</organism>
<sequence length="213" mass="23594">MVLALVFAAVPQSAAALSKDAKQEVANLQQQLNALGDEYVALDATRASIVAEEQRLKDVDELLKGAVARYKRNAEERNQRITAQQAEVVNHNGRCSGTFSDRNFVAQCNAEAAQLNARKAQLIAEVETGRQMKQGLEERIQGLSQGTLEWAQKVKAHNGKLEDLNGRRQVFLNRINAVLEDLKTRERISVSCVGMADLESAHRCLQRVWDGAK</sequence>
<accession>A0A1G2CBU2</accession>
<name>A0A1G2CBU2_9BACT</name>
<protein>
    <submittedName>
        <fullName evidence="2">Uncharacterized protein</fullName>
    </submittedName>
</protein>